<dbReference type="Proteomes" id="UP000663829">
    <property type="component" value="Unassembled WGS sequence"/>
</dbReference>
<keyword evidence="3" id="KW-1185">Reference proteome</keyword>
<reference evidence="1" key="1">
    <citation type="submission" date="2021-02" db="EMBL/GenBank/DDBJ databases">
        <authorList>
            <person name="Nowell W R."/>
        </authorList>
    </citation>
    <scope>NUCLEOTIDE SEQUENCE</scope>
</reference>
<evidence type="ECO:0000313" key="3">
    <source>
        <dbReference type="Proteomes" id="UP000663829"/>
    </source>
</evidence>
<dbReference type="EMBL" id="CAJNOQ010004396">
    <property type="protein sequence ID" value="CAF1057286.1"/>
    <property type="molecule type" value="Genomic_DNA"/>
</dbReference>
<accession>A0A814L1W0</accession>
<sequence length="485" mass="55710">MFGAPSLLIVGSRRSVSASHVFRDRRQHGTVTFDDNISDELYDEQETDSYLPLNMDIIFEDNDLDVIELAQQLNTNLHTTDWPLFTGKQDLPDVVRSILQSIGLIEICLTKLLSTESNRRSYFEPIVTDLNTLQTSGINVGTFDGRVYFSFTVLAADHLASNEVGGFQRNFSSGYFCRLCYISASHQQKLEQLMQSKDKPILSGVTGESFLAKLVGFHPVNSLPFDLMHDFAEVQRLLNENSIGELIYIECKTISHDHVKIVKESAFVLKLVHEEEIPCFVYIRQILKVKDTWKLLVEHLNTASFNEKLWSYAIDYLDEEVNGEMLSRLPFEEIRIIFPKLKDRMKFTEERDKLIKSINGCENLEQFRLYSLERQPQSQLNDGNNSLSSAGAIFDDEPIPVDNEVTNLQQITTTMLNDNNLLNKYEQEDEARITEKQIPNDYELPVEIQLLVDEKDLTRLNGHTNHCRVLLDFVFEDVKKTHGLL</sequence>
<evidence type="ECO:0000313" key="2">
    <source>
        <dbReference type="EMBL" id="CAF3826118.1"/>
    </source>
</evidence>
<organism evidence="1 3">
    <name type="scientific">Didymodactylos carnosus</name>
    <dbReference type="NCBI Taxonomy" id="1234261"/>
    <lineage>
        <taxon>Eukaryota</taxon>
        <taxon>Metazoa</taxon>
        <taxon>Spiralia</taxon>
        <taxon>Gnathifera</taxon>
        <taxon>Rotifera</taxon>
        <taxon>Eurotatoria</taxon>
        <taxon>Bdelloidea</taxon>
        <taxon>Philodinida</taxon>
        <taxon>Philodinidae</taxon>
        <taxon>Didymodactylos</taxon>
    </lineage>
</organism>
<dbReference type="EMBL" id="CAJOBC010004396">
    <property type="protein sequence ID" value="CAF3826118.1"/>
    <property type="molecule type" value="Genomic_DNA"/>
</dbReference>
<dbReference type="Proteomes" id="UP000681722">
    <property type="component" value="Unassembled WGS sequence"/>
</dbReference>
<evidence type="ECO:0000313" key="1">
    <source>
        <dbReference type="EMBL" id="CAF1057286.1"/>
    </source>
</evidence>
<protein>
    <submittedName>
        <fullName evidence="1">Uncharacterized protein</fullName>
    </submittedName>
</protein>
<name>A0A814L1W0_9BILA</name>
<comment type="caution">
    <text evidence="1">The sequence shown here is derived from an EMBL/GenBank/DDBJ whole genome shotgun (WGS) entry which is preliminary data.</text>
</comment>
<gene>
    <name evidence="1" type="ORF">GPM918_LOCUS16595</name>
    <name evidence="2" type="ORF">SRO942_LOCUS16595</name>
</gene>
<proteinExistence type="predicted"/>
<dbReference type="AlphaFoldDB" id="A0A814L1W0"/>